<dbReference type="OrthoDB" id="10374142at2759"/>
<organism evidence="3">
    <name type="scientific">Anopheles sinensis</name>
    <name type="common">Mosquito</name>
    <dbReference type="NCBI Taxonomy" id="74873"/>
    <lineage>
        <taxon>Eukaryota</taxon>
        <taxon>Metazoa</taxon>
        <taxon>Ecdysozoa</taxon>
        <taxon>Arthropoda</taxon>
        <taxon>Hexapoda</taxon>
        <taxon>Insecta</taxon>
        <taxon>Pterygota</taxon>
        <taxon>Neoptera</taxon>
        <taxon>Endopterygota</taxon>
        <taxon>Diptera</taxon>
        <taxon>Nematocera</taxon>
        <taxon>Culicoidea</taxon>
        <taxon>Culicidae</taxon>
        <taxon>Anophelinae</taxon>
        <taxon>Anopheles</taxon>
    </lineage>
</organism>
<dbReference type="SUPFAM" id="SSF57716">
    <property type="entry name" value="Glucocorticoid receptor-like (DNA-binding domain)"/>
    <property type="match status" value="1"/>
</dbReference>
<dbReference type="SMART" id="SM00868">
    <property type="entry name" value="zf-AD"/>
    <property type="match status" value="1"/>
</dbReference>
<protein>
    <submittedName>
        <fullName evidence="3">AGAP002314-PA-like protein</fullName>
    </submittedName>
</protein>
<proteinExistence type="predicted"/>
<dbReference type="GO" id="GO:0008270">
    <property type="term" value="F:zinc ion binding"/>
    <property type="evidence" value="ECO:0007669"/>
    <property type="project" value="InterPro"/>
</dbReference>
<feature type="region of interest" description="Disordered" evidence="1">
    <location>
        <begin position="161"/>
        <end position="202"/>
    </location>
</feature>
<feature type="region of interest" description="Disordered" evidence="1">
    <location>
        <begin position="137"/>
        <end position="156"/>
    </location>
</feature>
<accession>A0A084VR85</accession>
<dbReference type="Proteomes" id="UP000030765">
    <property type="component" value="Unassembled WGS sequence"/>
</dbReference>
<evidence type="ECO:0000313" key="5">
    <source>
        <dbReference type="Proteomes" id="UP000030765"/>
    </source>
</evidence>
<dbReference type="InterPro" id="IPR012934">
    <property type="entry name" value="Znf_AD"/>
</dbReference>
<feature type="compositionally biased region" description="Acidic residues" evidence="1">
    <location>
        <begin position="179"/>
        <end position="190"/>
    </location>
</feature>
<sequence>MTRVNNVEETTECETGYIPSELPVDPDESLQIAKLEWPPDNILVMPELIIPPDSEPAITKVCRLCNVENTTWFPFYKSDDSLALEEKHLEIIRKLASINITPKYDHAAVVCAYCLARIEEIAFLRDIWQGNEKRLAKDPTRMPSVEPTDQRITEDPEAISNVTESEENQSEQTSVDESIVIDDESDDSDVEIVSISEPPSKRYRTRSEAVKLELIDEALSIIGQQFGDTN</sequence>
<reference evidence="3 5" key="1">
    <citation type="journal article" date="2014" name="BMC Genomics">
        <title>Genome sequence of Anopheles sinensis provides insight into genetics basis of mosquito competence for malaria parasites.</title>
        <authorList>
            <person name="Zhou D."/>
            <person name="Zhang D."/>
            <person name="Ding G."/>
            <person name="Shi L."/>
            <person name="Hou Q."/>
            <person name="Ye Y."/>
            <person name="Xu Y."/>
            <person name="Zhou H."/>
            <person name="Xiong C."/>
            <person name="Li S."/>
            <person name="Yu J."/>
            <person name="Hong S."/>
            <person name="Yu X."/>
            <person name="Zou P."/>
            <person name="Chen C."/>
            <person name="Chang X."/>
            <person name="Wang W."/>
            <person name="Lv Y."/>
            <person name="Sun Y."/>
            <person name="Ma L."/>
            <person name="Shen B."/>
            <person name="Zhu C."/>
        </authorList>
    </citation>
    <scope>NUCLEOTIDE SEQUENCE [LARGE SCALE GENOMIC DNA]</scope>
</reference>
<evidence type="ECO:0000259" key="2">
    <source>
        <dbReference type="SMART" id="SM00868"/>
    </source>
</evidence>
<evidence type="ECO:0000256" key="1">
    <source>
        <dbReference type="SAM" id="MobiDB-lite"/>
    </source>
</evidence>
<dbReference type="EMBL" id="ATLV01015530">
    <property type="status" value="NOT_ANNOTATED_CDS"/>
    <property type="molecule type" value="Genomic_DNA"/>
</dbReference>
<dbReference type="AlphaFoldDB" id="A0A084VR85"/>
<dbReference type="EMBL" id="KE525019">
    <property type="protein sequence ID" value="KFB40479.1"/>
    <property type="molecule type" value="Genomic_DNA"/>
</dbReference>
<keyword evidence="5" id="KW-1185">Reference proteome</keyword>
<evidence type="ECO:0000313" key="4">
    <source>
        <dbReference type="EnsemblMetazoa" id="ASIC007966-PA"/>
    </source>
</evidence>
<reference evidence="4" key="2">
    <citation type="submission" date="2020-05" db="UniProtKB">
        <authorList>
            <consortium name="EnsemblMetazoa"/>
        </authorList>
    </citation>
    <scope>IDENTIFICATION</scope>
</reference>
<name>A0A084VR85_ANOSI</name>
<dbReference type="GO" id="GO:0005634">
    <property type="term" value="C:nucleus"/>
    <property type="evidence" value="ECO:0007669"/>
    <property type="project" value="InterPro"/>
</dbReference>
<feature type="domain" description="ZAD" evidence="2">
    <location>
        <begin position="61"/>
        <end position="138"/>
    </location>
</feature>
<gene>
    <name evidence="3" type="ORF">ZHAS_00007966</name>
</gene>
<dbReference type="VEuPathDB" id="VectorBase:ASIC007966"/>
<dbReference type="EnsemblMetazoa" id="ASIC007966-RA">
    <property type="protein sequence ID" value="ASIC007966-PA"/>
    <property type="gene ID" value="ASIC007966"/>
</dbReference>
<evidence type="ECO:0000313" key="3">
    <source>
        <dbReference type="EMBL" id="KFB40479.1"/>
    </source>
</evidence>